<dbReference type="AlphaFoldDB" id="A0A1T4K9T7"/>
<feature type="compositionally biased region" description="Pro residues" evidence="1">
    <location>
        <begin position="64"/>
        <end position="100"/>
    </location>
</feature>
<dbReference type="EMBL" id="FUWJ01000001">
    <property type="protein sequence ID" value="SJZ39210.1"/>
    <property type="molecule type" value="Genomic_DNA"/>
</dbReference>
<reference evidence="3" key="1">
    <citation type="submission" date="2017-02" db="EMBL/GenBank/DDBJ databases">
        <authorList>
            <person name="Varghese N."/>
            <person name="Submissions S."/>
        </authorList>
    </citation>
    <scope>NUCLEOTIDE SEQUENCE [LARGE SCALE GENOMIC DNA]</scope>
    <source>
        <strain evidence="3">ATCC 27094</strain>
    </source>
</reference>
<gene>
    <name evidence="2" type="ORF">SAMN02745126_00835</name>
</gene>
<feature type="compositionally biased region" description="Acidic residues" evidence="1">
    <location>
        <begin position="166"/>
        <end position="179"/>
    </location>
</feature>
<proteinExistence type="predicted"/>
<evidence type="ECO:0000256" key="1">
    <source>
        <dbReference type="SAM" id="MobiDB-lite"/>
    </source>
</evidence>
<dbReference type="RefSeq" id="WP_085932523.1">
    <property type="nucleotide sequence ID" value="NZ_FUWJ01000001.1"/>
</dbReference>
<evidence type="ECO:0000313" key="3">
    <source>
        <dbReference type="Proteomes" id="UP000190092"/>
    </source>
</evidence>
<protein>
    <submittedName>
        <fullName evidence="2">Uncharacterized protein</fullName>
    </submittedName>
</protein>
<accession>A0A1T4K9T7</accession>
<feature type="region of interest" description="Disordered" evidence="1">
    <location>
        <begin position="64"/>
        <end position="139"/>
    </location>
</feature>
<sequence>MRLKARLKRLEAQVDWLDTFGELILAEQELEFLLKKKELEDYLADHPQKAAILAAAGVTCVRPTPRPVARPSPSPKPAPNPAPKPAPEPLPEPRAEPPSNPAAAAPAPEPRPPPVSKKSRPDEVTCPEAMPVVPEATDIPEHMQIRPVFWRASSDYEDVRPRHPEDEDYDPIAAFYDEE</sequence>
<keyword evidence="3" id="KW-1185">Reference proteome</keyword>
<dbReference type="Proteomes" id="UP000190092">
    <property type="component" value="Unassembled WGS sequence"/>
</dbReference>
<organism evidence="2 3">
    <name type="scientific">Enhydrobacter aerosaccus</name>
    <dbReference type="NCBI Taxonomy" id="225324"/>
    <lineage>
        <taxon>Bacteria</taxon>
        <taxon>Pseudomonadati</taxon>
        <taxon>Pseudomonadota</taxon>
        <taxon>Alphaproteobacteria</taxon>
        <taxon>Hyphomicrobiales</taxon>
        <taxon>Enhydrobacter</taxon>
    </lineage>
</organism>
<name>A0A1T4K9T7_9HYPH</name>
<evidence type="ECO:0000313" key="2">
    <source>
        <dbReference type="EMBL" id="SJZ39210.1"/>
    </source>
</evidence>
<feature type="region of interest" description="Disordered" evidence="1">
    <location>
        <begin position="157"/>
        <end position="179"/>
    </location>
</feature>